<name>A0A6I4V0P7_9SPHN</name>
<sequence length="372" mass="41383">MDARCIAFVWDNFGPLHIDRCEAVARHFGGKAQVLAIELFAKSELYSWEKPKPQNITKITLFDEGGWGTIGTLKLARSIAAAVRQAGCETVFLSHYDKTAILIAAILLRASGVSLFTMGCSKYDDAPRRPVREMIKRQFYRPYHGGIGSDDRSTDYMRYLGLPPARVFGGYNTVHQQRIRDLAAANQNSSPEFSERSFLVVARLIHEKNFPTLFRAYADYCGKAELPRRLKIAGDGPLESELRRQALDLGVADRIDWLGFVQSREVAPLMRDALCLILPSVSETFGNVVPEALAVDLPIIISRQCGAADRLVVHGKSGFVFDPRDTGTLTGLLLRIGSDEANWHMLRNESREIAPRGDTAVFAQSVARLIED</sequence>
<feature type="domain" description="Glycosyl transferase family 1" evidence="1">
    <location>
        <begin position="195"/>
        <end position="351"/>
    </location>
</feature>
<evidence type="ECO:0000313" key="3">
    <source>
        <dbReference type="Proteomes" id="UP000471435"/>
    </source>
</evidence>
<keyword evidence="2" id="KW-0808">Transferase</keyword>
<reference evidence="2 3" key="1">
    <citation type="submission" date="2019-12" db="EMBL/GenBank/DDBJ databases">
        <title>Genomic-based taxomic classification of the family Erythrobacteraceae.</title>
        <authorList>
            <person name="Xu L."/>
        </authorList>
    </citation>
    <scope>NUCLEOTIDE SEQUENCE [LARGE SCALE GENOMIC DNA]</scope>
    <source>
        <strain evidence="2 3">SW-109</strain>
    </source>
</reference>
<dbReference type="Gene3D" id="3.40.50.2000">
    <property type="entry name" value="Glycogen Phosphorylase B"/>
    <property type="match status" value="2"/>
</dbReference>
<evidence type="ECO:0000259" key="1">
    <source>
        <dbReference type="Pfam" id="PF00534"/>
    </source>
</evidence>
<evidence type="ECO:0000313" key="2">
    <source>
        <dbReference type="EMBL" id="MXP47727.1"/>
    </source>
</evidence>
<dbReference type="Proteomes" id="UP000471435">
    <property type="component" value="Unassembled WGS sequence"/>
</dbReference>
<dbReference type="RefSeq" id="WP_160730987.1">
    <property type="nucleotide sequence ID" value="NZ_WTYP01000002.1"/>
</dbReference>
<dbReference type="PANTHER" id="PTHR45947">
    <property type="entry name" value="SULFOQUINOVOSYL TRANSFERASE SQD2"/>
    <property type="match status" value="1"/>
</dbReference>
<dbReference type="Pfam" id="PF00534">
    <property type="entry name" value="Glycos_transf_1"/>
    <property type="match status" value="1"/>
</dbReference>
<dbReference type="OrthoDB" id="503550at2"/>
<organism evidence="2 3">
    <name type="scientific">Pontixanthobacter luteolus</name>
    <dbReference type="NCBI Taxonomy" id="295089"/>
    <lineage>
        <taxon>Bacteria</taxon>
        <taxon>Pseudomonadati</taxon>
        <taxon>Pseudomonadota</taxon>
        <taxon>Alphaproteobacteria</taxon>
        <taxon>Sphingomonadales</taxon>
        <taxon>Erythrobacteraceae</taxon>
        <taxon>Pontixanthobacter</taxon>
    </lineage>
</organism>
<dbReference type="GO" id="GO:0016757">
    <property type="term" value="F:glycosyltransferase activity"/>
    <property type="evidence" value="ECO:0007669"/>
    <property type="project" value="InterPro"/>
</dbReference>
<dbReference type="InterPro" id="IPR001296">
    <property type="entry name" value="Glyco_trans_1"/>
</dbReference>
<dbReference type="EMBL" id="WTYP01000002">
    <property type="protein sequence ID" value="MXP47727.1"/>
    <property type="molecule type" value="Genomic_DNA"/>
</dbReference>
<dbReference type="InterPro" id="IPR050194">
    <property type="entry name" value="Glycosyltransferase_grp1"/>
</dbReference>
<dbReference type="SUPFAM" id="SSF53756">
    <property type="entry name" value="UDP-Glycosyltransferase/glycogen phosphorylase"/>
    <property type="match status" value="1"/>
</dbReference>
<dbReference type="AlphaFoldDB" id="A0A6I4V0P7"/>
<gene>
    <name evidence="2" type="ORF">GRI43_10070</name>
</gene>
<protein>
    <submittedName>
        <fullName evidence="2">Glycosyltransferase</fullName>
    </submittedName>
</protein>
<proteinExistence type="predicted"/>
<accession>A0A6I4V0P7</accession>
<comment type="caution">
    <text evidence="2">The sequence shown here is derived from an EMBL/GenBank/DDBJ whole genome shotgun (WGS) entry which is preliminary data.</text>
</comment>
<dbReference type="PANTHER" id="PTHR45947:SF3">
    <property type="entry name" value="SULFOQUINOVOSYL TRANSFERASE SQD2"/>
    <property type="match status" value="1"/>
</dbReference>
<keyword evidence="3" id="KW-1185">Reference proteome</keyword>